<feature type="transmembrane region" description="Helical" evidence="5">
    <location>
        <begin position="222"/>
        <end position="238"/>
    </location>
</feature>
<keyword evidence="8" id="KW-1185">Reference proteome</keyword>
<feature type="transmembrane region" description="Helical" evidence="5">
    <location>
        <begin position="22"/>
        <end position="40"/>
    </location>
</feature>
<feature type="transmembrane region" description="Helical" evidence="5">
    <location>
        <begin position="61"/>
        <end position="79"/>
    </location>
</feature>
<evidence type="ECO:0000256" key="4">
    <source>
        <dbReference type="ARBA" id="ARBA00023136"/>
    </source>
</evidence>
<organism evidence="7 8">
    <name type="scientific">Phenylobacterium glaciei</name>
    <dbReference type="NCBI Taxonomy" id="2803784"/>
    <lineage>
        <taxon>Bacteria</taxon>
        <taxon>Pseudomonadati</taxon>
        <taxon>Pseudomonadota</taxon>
        <taxon>Alphaproteobacteria</taxon>
        <taxon>Caulobacterales</taxon>
        <taxon>Caulobacteraceae</taxon>
        <taxon>Phenylobacterium</taxon>
    </lineage>
</organism>
<feature type="transmembrane region" description="Helical" evidence="5">
    <location>
        <begin position="200"/>
        <end position="216"/>
    </location>
</feature>
<dbReference type="GO" id="GO:0016020">
    <property type="term" value="C:membrane"/>
    <property type="evidence" value="ECO:0007669"/>
    <property type="project" value="UniProtKB-SubCell"/>
</dbReference>
<comment type="caution">
    <text evidence="7">The sequence shown here is derived from an EMBL/GenBank/DDBJ whole genome shotgun (WGS) entry which is preliminary data.</text>
</comment>
<keyword evidence="4 5" id="KW-0472">Membrane</keyword>
<evidence type="ECO:0000256" key="3">
    <source>
        <dbReference type="ARBA" id="ARBA00022989"/>
    </source>
</evidence>
<gene>
    <name evidence="7" type="ORF">JKL49_07425</name>
</gene>
<feature type="transmembrane region" description="Helical" evidence="5">
    <location>
        <begin position="245"/>
        <end position="267"/>
    </location>
</feature>
<dbReference type="PANTHER" id="PTHR37422">
    <property type="entry name" value="TEICHURONIC ACID BIOSYNTHESIS PROTEIN TUAE"/>
    <property type="match status" value="1"/>
</dbReference>
<dbReference type="Pfam" id="PF04932">
    <property type="entry name" value="Wzy_C"/>
    <property type="match status" value="1"/>
</dbReference>
<dbReference type="Proteomes" id="UP000622580">
    <property type="component" value="Unassembled WGS sequence"/>
</dbReference>
<feature type="transmembrane region" description="Helical" evidence="5">
    <location>
        <begin position="144"/>
        <end position="165"/>
    </location>
</feature>
<dbReference type="InterPro" id="IPR007016">
    <property type="entry name" value="O-antigen_ligase-rel_domated"/>
</dbReference>
<proteinExistence type="predicted"/>
<feature type="domain" description="O-antigen ligase-related" evidence="6">
    <location>
        <begin position="209"/>
        <end position="341"/>
    </location>
</feature>
<feature type="transmembrane region" description="Helical" evidence="5">
    <location>
        <begin position="324"/>
        <end position="349"/>
    </location>
</feature>
<dbReference type="GO" id="GO:0016874">
    <property type="term" value="F:ligase activity"/>
    <property type="evidence" value="ECO:0007669"/>
    <property type="project" value="UniProtKB-KW"/>
</dbReference>
<feature type="transmembrane region" description="Helical" evidence="5">
    <location>
        <begin position="91"/>
        <end position="110"/>
    </location>
</feature>
<dbReference type="InterPro" id="IPR051533">
    <property type="entry name" value="WaaL-like"/>
</dbReference>
<comment type="subcellular location">
    <subcellularLocation>
        <location evidence="1">Membrane</location>
        <topology evidence="1">Multi-pass membrane protein</topology>
    </subcellularLocation>
</comment>
<keyword evidence="3 5" id="KW-1133">Transmembrane helix</keyword>
<dbReference type="EMBL" id="JAGSGD010000001">
    <property type="protein sequence ID" value="MBR7619217.1"/>
    <property type="molecule type" value="Genomic_DNA"/>
</dbReference>
<evidence type="ECO:0000313" key="7">
    <source>
        <dbReference type="EMBL" id="MBR7619217.1"/>
    </source>
</evidence>
<reference evidence="7" key="1">
    <citation type="submission" date="2021-04" db="EMBL/GenBank/DDBJ databases">
        <title>Draft genome assembly of strain Phenylobacterium sp. 20VBR1 using MiniION and Illumina platforms.</title>
        <authorList>
            <person name="Thomas F.A."/>
            <person name="Krishnan K.P."/>
            <person name="Sinha R.K."/>
        </authorList>
    </citation>
    <scope>NUCLEOTIDE SEQUENCE</scope>
    <source>
        <strain evidence="7">20VBR1</strain>
    </source>
</reference>
<name>A0A941HWH0_9CAUL</name>
<evidence type="ECO:0000256" key="2">
    <source>
        <dbReference type="ARBA" id="ARBA00022692"/>
    </source>
</evidence>
<dbReference type="PANTHER" id="PTHR37422:SF21">
    <property type="entry name" value="EXOQ-LIKE PROTEIN"/>
    <property type="match status" value="1"/>
</dbReference>
<evidence type="ECO:0000259" key="6">
    <source>
        <dbReference type="Pfam" id="PF04932"/>
    </source>
</evidence>
<dbReference type="AlphaFoldDB" id="A0A941HWH0"/>
<evidence type="ECO:0000256" key="5">
    <source>
        <dbReference type="SAM" id="Phobius"/>
    </source>
</evidence>
<feature type="transmembrane region" description="Helical" evidence="5">
    <location>
        <begin position="117"/>
        <end position="138"/>
    </location>
</feature>
<evidence type="ECO:0000313" key="8">
    <source>
        <dbReference type="Proteomes" id="UP000622580"/>
    </source>
</evidence>
<protein>
    <submittedName>
        <fullName evidence="7">O-antigen ligase family protein</fullName>
    </submittedName>
</protein>
<keyword evidence="2 5" id="KW-0812">Transmembrane</keyword>
<accession>A0A941HWH0</accession>
<keyword evidence="7" id="KW-0436">Ligase</keyword>
<evidence type="ECO:0000256" key="1">
    <source>
        <dbReference type="ARBA" id="ARBA00004141"/>
    </source>
</evidence>
<sequence>MSSATPIEHRRVITASAFSRRWIGRAWGVWLGLFPIADFLMRPPLDRSARNFDQVRDATPALAIALVSVALGALIPALWTGMAFGVDFRRAKYLALASFLVCLSIPLSFLQHSNLQDAIYVLLVYNAFFCALVLVSANVDPEEILRGLLTALAFMHAGLLIAVLIDHDYAWGRLFGRNAPAYWGIVAQTTLIASLALRRWVFRIGVIGMALAVLFLTQTRGSMAAAAAGLSVVFMIYSSKSRARIWLWMSIALAVIVMIVVGSDFVAEDLFKLSDPNRGIGSGLTGRANVWREAWDLFTSHPLIGVGYRQHEHLLTSEASAHNAYLATLADTGIIGFFGYVLFLFGGAWRAVRKAVANPSGPRLAACAFLVAFLVNGMVERSALNTGNAYCQLMIIMAALAWRQDDPDNGQA</sequence>
<dbReference type="RefSeq" id="WP_215339482.1">
    <property type="nucleotide sequence ID" value="NZ_JAGSGD010000001.1"/>
</dbReference>